<dbReference type="Gene3D" id="2.60.40.1080">
    <property type="match status" value="1"/>
</dbReference>
<dbReference type="Pfam" id="PF08309">
    <property type="entry name" value="LVIVD"/>
    <property type="match status" value="1"/>
</dbReference>
<dbReference type="InterPro" id="IPR015943">
    <property type="entry name" value="WD40/YVTN_repeat-like_dom_sf"/>
</dbReference>
<evidence type="ECO:0000256" key="1">
    <source>
        <dbReference type="SAM" id="SignalP"/>
    </source>
</evidence>
<feature type="chain" id="PRO_5045766562" evidence="1">
    <location>
        <begin position="23"/>
        <end position="679"/>
    </location>
</feature>
<dbReference type="InterPro" id="IPR008964">
    <property type="entry name" value="Invasin/intimin_cell_adhesion"/>
</dbReference>
<proteinExistence type="predicted"/>
<dbReference type="PANTHER" id="PTHR38787:SF3">
    <property type="entry name" value="REGULATORY P DOMAIN-CONTAINING PROTEIN"/>
    <property type="match status" value="1"/>
</dbReference>
<dbReference type="PANTHER" id="PTHR38787">
    <property type="entry name" value="REGULATORY P DOMAIN-CONTAINING PROTEIN"/>
    <property type="match status" value="1"/>
</dbReference>
<dbReference type="EMBL" id="JBBHLI010000004">
    <property type="protein sequence ID" value="MEK9501275.1"/>
    <property type="molecule type" value="Genomic_DNA"/>
</dbReference>
<dbReference type="Gene3D" id="2.130.10.10">
    <property type="entry name" value="YVTN repeat-like/Quinoprotein amine dehydrogenase"/>
    <property type="match status" value="1"/>
</dbReference>
<keyword evidence="4" id="KW-1185">Reference proteome</keyword>
<gene>
    <name evidence="3" type="ORF">WI372_09820</name>
</gene>
<dbReference type="InterPro" id="IPR003343">
    <property type="entry name" value="Big_2"/>
</dbReference>
<dbReference type="SUPFAM" id="SSF49373">
    <property type="entry name" value="Invasin/intimin cell-adhesion fragments"/>
    <property type="match status" value="1"/>
</dbReference>
<name>A0ABU9ECM3_9BACT</name>
<organism evidence="3 4">
    <name type="scientific">Gaopeijia maritima</name>
    <dbReference type="NCBI Taxonomy" id="3119007"/>
    <lineage>
        <taxon>Bacteria</taxon>
        <taxon>Pseudomonadati</taxon>
        <taxon>Gemmatimonadota</taxon>
        <taxon>Longimicrobiia</taxon>
        <taxon>Gaopeijiales</taxon>
        <taxon>Gaopeijiaceae</taxon>
        <taxon>Gaopeijia</taxon>
    </lineage>
</organism>
<dbReference type="InterPro" id="IPR011048">
    <property type="entry name" value="Haem_d1_sf"/>
</dbReference>
<sequence>MKTLRILALAAAVAAFAPAPGAAQDASLDAARRVASLRAEPAEVTVEQGATTAFRVVAVDASGNVVEGADIRVVGRGVAVDLEAGRLTGGAGGEATVIASLVVPDDFTGEPPQLRVPVTVTWPAVDRIDIAARSSKTLYAGTGIRHSARALHADGSVRPGATFSWSSSDPAIATVDAFGNVEALAAGTVTIRADAEGARGSVTYTVPAFPAESLEIEGGAEQALQGDVVAFEAVATGASGAVTDLPITWATYYVPDDTINAPGAAGIVEEGRFVGESPGQYTVVATAGDLVARRTIDIRPREAVREVEVMGQGSVSHVHTSDLWVYEGVDGRDYAVTGTWGGDGWSYFWDVTNPAAVTKIDSIQVDARTVNDVKVSPDGRYAALSREGASNRRNGVVLIDLADPRAPRIVSTFDEGLTGGVHNMFATEDYLFALSGGDKFVILDVRDLENPTYVSEYNHPDSRTHDVWVYDGLAYSSEWGNGVVVVDVGNGRWGGTIENPVFVTNVPYPVGRTHAAFPYYQESTGKVYLFLGDEILNRGGAPWAGAGLSGIPREPGQQPTVTSGYIHIIDFTDPENPKDVARYEVPEYGTHNLWVEDDVLYVAYYEGGVRVVDVGGELMGNLATQGREMAVFKAHDPNGFVANGPFAWGPQPFKGHLFFSDFNSGLWSIRITPRNRPTT</sequence>
<comment type="caution">
    <text evidence="3">The sequence shown here is derived from an EMBL/GenBank/DDBJ whole genome shotgun (WGS) entry which is preliminary data.</text>
</comment>
<dbReference type="Proteomes" id="UP001484239">
    <property type="component" value="Unassembled WGS sequence"/>
</dbReference>
<evidence type="ECO:0000313" key="4">
    <source>
        <dbReference type="Proteomes" id="UP001484239"/>
    </source>
</evidence>
<keyword evidence="1" id="KW-0732">Signal</keyword>
<reference evidence="3 4" key="1">
    <citation type="submission" date="2024-02" db="EMBL/GenBank/DDBJ databases">
        <title>A novel Gemmatimonadota bacterium.</title>
        <authorList>
            <person name="Du Z.-J."/>
            <person name="Ye Y.-Q."/>
        </authorList>
    </citation>
    <scope>NUCLEOTIDE SEQUENCE [LARGE SCALE GENOMIC DNA]</scope>
    <source>
        <strain evidence="3 4">DH-20</strain>
    </source>
</reference>
<dbReference type="InterPro" id="IPR013211">
    <property type="entry name" value="LVIVD"/>
</dbReference>
<dbReference type="Pfam" id="PF02368">
    <property type="entry name" value="Big_2"/>
    <property type="match status" value="1"/>
</dbReference>
<dbReference type="RefSeq" id="WP_405277481.1">
    <property type="nucleotide sequence ID" value="NZ_CP144380.1"/>
</dbReference>
<evidence type="ECO:0000259" key="2">
    <source>
        <dbReference type="Pfam" id="PF02368"/>
    </source>
</evidence>
<accession>A0ABU9ECM3</accession>
<feature type="domain" description="BIG2" evidence="2">
    <location>
        <begin position="162"/>
        <end position="193"/>
    </location>
</feature>
<protein>
    <submittedName>
        <fullName evidence="3">Ig-like domain-containing protein</fullName>
    </submittedName>
</protein>
<dbReference type="SUPFAM" id="SSF51004">
    <property type="entry name" value="C-terminal (heme d1) domain of cytochrome cd1-nitrite reductase"/>
    <property type="match status" value="1"/>
</dbReference>
<evidence type="ECO:0000313" key="3">
    <source>
        <dbReference type="EMBL" id="MEK9501275.1"/>
    </source>
</evidence>
<feature type="signal peptide" evidence="1">
    <location>
        <begin position="1"/>
        <end position="22"/>
    </location>
</feature>